<proteinExistence type="predicted"/>
<dbReference type="InterPro" id="IPR012336">
    <property type="entry name" value="Thioredoxin-like_fold"/>
</dbReference>
<dbReference type="InterPro" id="IPR036249">
    <property type="entry name" value="Thioredoxin-like_sf"/>
</dbReference>
<dbReference type="SUPFAM" id="SSF52833">
    <property type="entry name" value="Thioredoxin-like"/>
    <property type="match status" value="1"/>
</dbReference>
<gene>
    <name evidence="4" type="ORF">D7I47_03535</name>
</gene>
<name>A0A387B1N0_9MICO</name>
<protein>
    <recommendedName>
        <fullName evidence="3">Thioredoxin-like fold domain-containing protein</fullName>
    </recommendedName>
</protein>
<organism evidence="4 5">
    <name type="scientific">Protaetiibacter intestinalis</name>
    <dbReference type="NCBI Taxonomy" id="2419774"/>
    <lineage>
        <taxon>Bacteria</taxon>
        <taxon>Bacillati</taxon>
        <taxon>Actinomycetota</taxon>
        <taxon>Actinomycetes</taxon>
        <taxon>Micrococcales</taxon>
        <taxon>Microbacteriaceae</taxon>
        <taxon>Protaetiibacter</taxon>
    </lineage>
</organism>
<evidence type="ECO:0000256" key="2">
    <source>
        <dbReference type="SAM" id="Phobius"/>
    </source>
</evidence>
<evidence type="ECO:0000256" key="1">
    <source>
        <dbReference type="SAM" id="MobiDB-lite"/>
    </source>
</evidence>
<sequence length="358" mass="38484">MTQRDAAPAFSVRPDASQIGFLPSGGARAVWRRSRAHRILPERAPHTRERGSMTYGESDRPEPGGSEAREAAKERARELRELHKKKERRRRATVYLSVLGGTLVVLGIVAVTLITMNQSPARGPLNMASDGIKIGEELKAVRTGGVQPNTTPVASKSNADGVIDIQLYVDYLCATCGTFEQNNADQLRQWVSTGAATLEIHPIALLTTKSAGTQYSLRAANAAACVAEYSPDSFFDFHDALFTDQPEEGTEGLTDEQLVDRARQSGVGSIAKVTTCIQKKSFSAWVQAATLRALNGPIPGADIPAITTAPTIIVDGKKFSYTKDFDPKELALFVTDASGDQYTGTPTPTPTPTETPAP</sequence>
<keyword evidence="2" id="KW-1133">Transmembrane helix</keyword>
<evidence type="ECO:0000313" key="5">
    <source>
        <dbReference type="Proteomes" id="UP000278886"/>
    </source>
</evidence>
<dbReference type="Pfam" id="PF13462">
    <property type="entry name" value="Thioredoxin_4"/>
    <property type="match status" value="1"/>
</dbReference>
<dbReference type="KEGG" id="lyd:D7I47_03535"/>
<dbReference type="AlphaFoldDB" id="A0A387B1N0"/>
<feature type="compositionally biased region" description="Basic and acidic residues" evidence="1">
    <location>
        <begin position="39"/>
        <end position="81"/>
    </location>
</feature>
<evidence type="ECO:0000313" key="4">
    <source>
        <dbReference type="EMBL" id="AYF97412.1"/>
    </source>
</evidence>
<accession>A0A387B1N0</accession>
<dbReference type="EMBL" id="CP032630">
    <property type="protein sequence ID" value="AYF97412.1"/>
    <property type="molecule type" value="Genomic_DNA"/>
</dbReference>
<dbReference type="Proteomes" id="UP000278886">
    <property type="component" value="Chromosome"/>
</dbReference>
<dbReference type="Gene3D" id="3.40.30.10">
    <property type="entry name" value="Glutaredoxin"/>
    <property type="match status" value="1"/>
</dbReference>
<feature type="region of interest" description="Disordered" evidence="1">
    <location>
        <begin position="336"/>
        <end position="358"/>
    </location>
</feature>
<feature type="compositionally biased region" description="Pro residues" evidence="1">
    <location>
        <begin position="347"/>
        <end position="358"/>
    </location>
</feature>
<feature type="domain" description="Thioredoxin-like fold" evidence="3">
    <location>
        <begin position="164"/>
        <end position="325"/>
    </location>
</feature>
<feature type="transmembrane region" description="Helical" evidence="2">
    <location>
        <begin position="94"/>
        <end position="116"/>
    </location>
</feature>
<reference evidence="5" key="1">
    <citation type="submission" date="2018-09" db="EMBL/GenBank/DDBJ databases">
        <title>Genome sequencing of strain 2DFWR-13.</title>
        <authorList>
            <person name="Heo J."/>
            <person name="Kim S.-J."/>
            <person name="Kwon S.-W."/>
        </authorList>
    </citation>
    <scope>NUCLEOTIDE SEQUENCE [LARGE SCALE GENOMIC DNA]</scope>
    <source>
        <strain evidence="5">2DFWR-13</strain>
    </source>
</reference>
<keyword evidence="2" id="KW-0812">Transmembrane</keyword>
<keyword evidence="5" id="KW-1185">Reference proteome</keyword>
<evidence type="ECO:0000259" key="3">
    <source>
        <dbReference type="Pfam" id="PF13462"/>
    </source>
</evidence>
<keyword evidence="2" id="KW-0472">Membrane</keyword>
<feature type="region of interest" description="Disordered" evidence="1">
    <location>
        <begin position="38"/>
        <end position="84"/>
    </location>
</feature>